<evidence type="ECO:0000256" key="1">
    <source>
        <dbReference type="SAM" id="Phobius"/>
    </source>
</evidence>
<keyword evidence="1" id="KW-0812">Transmembrane</keyword>
<keyword evidence="1" id="KW-1133">Transmembrane helix</keyword>
<feature type="transmembrane region" description="Helical" evidence="1">
    <location>
        <begin position="51"/>
        <end position="75"/>
    </location>
</feature>
<dbReference type="AlphaFoldDB" id="A0A7W2K0N7"/>
<keyword evidence="1" id="KW-0472">Membrane</keyword>
<organism evidence="2 3">
    <name type="scientific">Pseudomonas mosselii</name>
    <dbReference type="NCBI Taxonomy" id="78327"/>
    <lineage>
        <taxon>Bacteria</taxon>
        <taxon>Pseudomonadati</taxon>
        <taxon>Pseudomonadota</taxon>
        <taxon>Gammaproteobacteria</taxon>
        <taxon>Pseudomonadales</taxon>
        <taxon>Pseudomonadaceae</taxon>
        <taxon>Pseudomonas</taxon>
    </lineage>
</organism>
<evidence type="ECO:0000313" key="2">
    <source>
        <dbReference type="EMBL" id="MBA6068669.1"/>
    </source>
</evidence>
<gene>
    <name evidence="2" type="ORF">H4C75_28430</name>
</gene>
<dbReference type="EMBL" id="JACGDE010000045">
    <property type="protein sequence ID" value="MBA6068669.1"/>
    <property type="molecule type" value="Genomic_DNA"/>
</dbReference>
<evidence type="ECO:0000313" key="3">
    <source>
        <dbReference type="Proteomes" id="UP000541770"/>
    </source>
</evidence>
<reference evidence="2 3" key="1">
    <citation type="submission" date="2020-07" db="EMBL/GenBank/DDBJ databases">
        <title>Diversity of carbapenemase encoding genes among Pseudomonas putida group clinical isolates in a tertiary Brazilian hospital.</title>
        <authorList>
            <person name="Alberto-Lei F."/>
            <person name="Nodari C.S."/>
            <person name="Streling A.P."/>
            <person name="Paulino J.T."/>
            <person name="Bessa-Neto F.O."/>
            <person name="Cayo R."/>
            <person name="Gales A.C."/>
        </authorList>
    </citation>
    <scope>NUCLEOTIDE SEQUENCE [LARGE SCALE GENOMIC DNA]</scope>
    <source>
        <strain evidence="2 3">14802</strain>
    </source>
</reference>
<name>A0A7W2K0N7_9PSED</name>
<accession>A0A7W2K0N7</accession>
<sequence length="81" mass="9375">MIKPKSRFQAYVLLFIYLVVLFFFASVMANFLGGIIIYYEHGAWNFGWSDVFGLFPGFLAYAVPVWLGICVASYFKWGDRK</sequence>
<dbReference type="RefSeq" id="WP_182325368.1">
    <property type="nucleotide sequence ID" value="NZ_JACGDE010000045.1"/>
</dbReference>
<protein>
    <submittedName>
        <fullName evidence="2">Uncharacterized protein</fullName>
    </submittedName>
</protein>
<feature type="transmembrane region" description="Helical" evidence="1">
    <location>
        <begin position="12"/>
        <end position="39"/>
    </location>
</feature>
<dbReference type="Proteomes" id="UP000541770">
    <property type="component" value="Unassembled WGS sequence"/>
</dbReference>
<comment type="caution">
    <text evidence="2">The sequence shown here is derived from an EMBL/GenBank/DDBJ whole genome shotgun (WGS) entry which is preliminary data.</text>
</comment>
<proteinExistence type="predicted"/>